<keyword evidence="2" id="KW-0732">Signal</keyword>
<evidence type="ECO:0000313" key="4">
    <source>
        <dbReference type="Proteomes" id="UP000190367"/>
    </source>
</evidence>
<evidence type="ECO:0008006" key="5">
    <source>
        <dbReference type="Google" id="ProtNLM"/>
    </source>
</evidence>
<evidence type="ECO:0000256" key="2">
    <source>
        <dbReference type="SAM" id="SignalP"/>
    </source>
</evidence>
<feature type="signal peptide" evidence="2">
    <location>
        <begin position="1"/>
        <end position="24"/>
    </location>
</feature>
<dbReference type="Proteomes" id="UP000190367">
    <property type="component" value="Unassembled WGS sequence"/>
</dbReference>
<sequence length="85" mass="8416">MKVSHLLLAAGIAVAMLTACGNGAQNNNQDSMNLNSSGTTDTAAIIPDTAPAAQIPPGAINPGEDSARFGTGAGDSSRNPGHKSQ</sequence>
<gene>
    <name evidence="3" type="ORF">SAMN04488128_106152</name>
</gene>
<feature type="compositionally biased region" description="Polar residues" evidence="1">
    <location>
        <begin position="23"/>
        <end position="38"/>
    </location>
</feature>
<dbReference type="EMBL" id="FUWZ01000006">
    <property type="protein sequence ID" value="SKA43251.1"/>
    <property type="molecule type" value="Genomic_DNA"/>
</dbReference>
<dbReference type="PROSITE" id="PS51257">
    <property type="entry name" value="PROKAR_LIPOPROTEIN"/>
    <property type="match status" value="1"/>
</dbReference>
<name>A0A1T4TSD7_9BACT</name>
<dbReference type="OrthoDB" id="676883at2"/>
<protein>
    <recommendedName>
        <fullName evidence="5">Lipoprotein</fullName>
    </recommendedName>
</protein>
<dbReference type="AlphaFoldDB" id="A0A1T4TSD7"/>
<organism evidence="3 4">
    <name type="scientific">Chitinophaga eiseniae</name>
    <dbReference type="NCBI Taxonomy" id="634771"/>
    <lineage>
        <taxon>Bacteria</taxon>
        <taxon>Pseudomonadati</taxon>
        <taxon>Bacteroidota</taxon>
        <taxon>Chitinophagia</taxon>
        <taxon>Chitinophagales</taxon>
        <taxon>Chitinophagaceae</taxon>
        <taxon>Chitinophaga</taxon>
    </lineage>
</organism>
<accession>A0A1T4TSD7</accession>
<reference evidence="4" key="1">
    <citation type="submission" date="2017-02" db="EMBL/GenBank/DDBJ databases">
        <authorList>
            <person name="Varghese N."/>
            <person name="Submissions S."/>
        </authorList>
    </citation>
    <scope>NUCLEOTIDE SEQUENCE [LARGE SCALE GENOMIC DNA]</scope>
    <source>
        <strain evidence="4">DSM 22224</strain>
    </source>
</reference>
<evidence type="ECO:0000313" key="3">
    <source>
        <dbReference type="EMBL" id="SKA43251.1"/>
    </source>
</evidence>
<evidence type="ECO:0000256" key="1">
    <source>
        <dbReference type="SAM" id="MobiDB-lite"/>
    </source>
</evidence>
<dbReference type="STRING" id="634771.SAMN04488128_106152"/>
<dbReference type="RefSeq" id="WP_078672519.1">
    <property type="nucleotide sequence ID" value="NZ_FUWZ01000006.1"/>
</dbReference>
<feature type="compositionally biased region" description="Low complexity" evidence="1">
    <location>
        <begin position="39"/>
        <end position="57"/>
    </location>
</feature>
<proteinExistence type="predicted"/>
<feature type="region of interest" description="Disordered" evidence="1">
    <location>
        <begin position="22"/>
        <end position="85"/>
    </location>
</feature>
<keyword evidence="4" id="KW-1185">Reference proteome</keyword>
<feature type="chain" id="PRO_5012684924" description="Lipoprotein" evidence="2">
    <location>
        <begin position="25"/>
        <end position="85"/>
    </location>
</feature>